<proteinExistence type="predicted"/>
<dbReference type="OrthoDB" id="5973733at2759"/>
<keyword evidence="3" id="KW-0371">Homeobox</keyword>
<sequence length="216" mass="23990">MYGDCQVLSSMGGGNGVSSESLFSSPPPPMQNPNFHFMASINPFHNFPPNLVPKEEMVMMRGKEEIESGSGSEHMEGVSGNEQESEQQQPKKKRYHRHTARQIQEMEAYVSLSPTHNIVSAYAAQHDRQDNVILRAENENLKNENYRLQAALRSILCPNCGGPAMLGEMGYDEQQLRIENARLKEEDGQAILGSVHSLASSIGHNITIPSLYYTAV</sequence>
<feature type="compositionally biased region" description="Low complexity" evidence="2">
    <location>
        <begin position="68"/>
        <end position="88"/>
    </location>
</feature>
<gene>
    <name evidence="3" type="ORF">Acr_24g0016990</name>
</gene>
<feature type="region of interest" description="Disordered" evidence="2">
    <location>
        <begin position="1"/>
        <end position="27"/>
    </location>
</feature>
<evidence type="ECO:0000256" key="2">
    <source>
        <dbReference type="SAM" id="MobiDB-lite"/>
    </source>
</evidence>
<dbReference type="GO" id="GO:0003677">
    <property type="term" value="F:DNA binding"/>
    <property type="evidence" value="ECO:0007669"/>
    <property type="project" value="UniProtKB-KW"/>
</dbReference>
<evidence type="ECO:0000313" key="3">
    <source>
        <dbReference type="EMBL" id="GFZ15509.1"/>
    </source>
</evidence>
<evidence type="ECO:0000313" key="4">
    <source>
        <dbReference type="Proteomes" id="UP000585474"/>
    </source>
</evidence>
<protein>
    <submittedName>
        <fullName evidence="3">Homeobox-7</fullName>
    </submittedName>
</protein>
<keyword evidence="1" id="KW-0175">Coiled coil</keyword>
<dbReference type="Proteomes" id="UP000585474">
    <property type="component" value="Unassembled WGS sequence"/>
</dbReference>
<evidence type="ECO:0000256" key="1">
    <source>
        <dbReference type="SAM" id="Coils"/>
    </source>
</evidence>
<dbReference type="PANTHER" id="PTHR45654:SF11">
    <property type="entry name" value="HOMEOBOX-LEUCINE ZIPPER PROTEIN HDG5"/>
    <property type="match status" value="1"/>
</dbReference>
<organism evidence="3 4">
    <name type="scientific">Actinidia rufa</name>
    <dbReference type="NCBI Taxonomy" id="165716"/>
    <lineage>
        <taxon>Eukaryota</taxon>
        <taxon>Viridiplantae</taxon>
        <taxon>Streptophyta</taxon>
        <taxon>Embryophyta</taxon>
        <taxon>Tracheophyta</taxon>
        <taxon>Spermatophyta</taxon>
        <taxon>Magnoliopsida</taxon>
        <taxon>eudicotyledons</taxon>
        <taxon>Gunneridae</taxon>
        <taxon>Pentapetalae</taxon>
        <taxon>asterids</taxon>
        <taxon>Ericales</taxon>
        <taxon>Actinidiaceae</taxon>
        <taxon>Actinidia</taxon>
    </lineage>
</organism>
<keyword evidence="4" id="KW-1185">Reference proteome</keyword>
<feature type="coiled-coil region" evidence="1">
    <location>
        <begin position="124"/>
        <end position="151"/>
    </location>
</feature>
<dbReference type="EMBL" id="BJWL01000024">
    <property type="protein sequence ID" value="GFZ15509.1"/>
    <property type="molecule type" value="Genomic_DNA"/>
</dbReference>
<keyword evidence="3" id="KW-0238">DNA-binding</keyword>
<feature type="compositionally biased region" description="Basic residues" evidence="2">
    <location>
        <begin position="90"/>
        <end position="100"/>
    </location>
</feature>
<dbReference type="PANTHER" id="PTHR45654">
    <property type="entry name" value="HOMEOBOX-LEUCINE ZIPPER PROTEIN MERISTEM L1"/>
    <property type="match status" value="1"/>
</dbReference>
<name>A0A7J0GXD9_9ERIC</name>
<dbReference type="InterPro" id="IPR042160">
    <property type="entry name" value="HD-Zip_IV"/>
</dbReference>
<dbReference type="AlphaFoldDB" id="A0A7J0GXD9"/>
<comment type="caution">
    <text evidence="3">The sequence shown here is derived from an EMBL/GenBank/DDBJ whole genome shotgun (WGS) entry which is preliminary data.</text>
</comment>
<feature type="region of interest" description="Disordered" evidence="2">
    <location>
        <begin position="65"/>
        <end position="100"/>
    </location>
</feature>
<reference evidence="3 4" key="1">
    <citation type="submission" date="2019-07" db="EMBL/GenBank/DDBJ databases">
        <title>De Novo Assembly of kiwifruit Actinidia rufa.</title>
        <authorList>
            <person name="Sugita-Konishi S."/>
            <person name="Sato K."/>
            <person name="Mori E."/>
            <person name="Abe Y."/>
            <person name="Kisaki G."/>
            <person name="Hamano K."/>
            <person name="Suezawa K."/>
            <person name="Otani M."/>
            <person name="Fukuda T."/>
            <person name="Manabe T."/>
            <person name="Gomi K."/>
            <person name="Tabuchi M."/>
            <person name="Akimitsu K."/>
            <person name="Kataoka I."/>
        </authorList>
    </citation>
    <scope>NUCLEOTIDE SEQUENCE [LARGE SCALE GENOMIC DNA]</scope>
    <source>
        <strain evidence="4">cv. Fuchu</strain>
    </source>
</reference>
<accession>A0A7J0GXD9</accession>